<accession>A0A514CZP2</accession>
<feature type="domain" description="RdRp catalytic" evidence="10">
    <location>
        <begin position="299"/>
        <end position="436"/>
    </location>
</feature>
<dbReference type="GO" id="GO:0046872">
    <property type="term" value="F:metal ion binding"/>
    <property type="evidence" value="ECO:0007669"/>
    <property type="project" value="UniProtKB-KW"/>
</dbReference>
<evidence type="ECO:0000256" key="5">
    <source>
        <dbReference type="ARBA" id="ARBA00022741"/>
    </source>
</evidence>
<keyword evidence="2 11" id="KW-0696">RNA-directed RNA polymerase</keyword>
<gene>
    <name evidence="11" type="ORF">H1Rhizo25519_000002</name>
</gene>
<feature type="binding site" evidence="9">
    <location>
        <position position="405"/>
    </location>
    <ligand>
        <name>Mg(2+)</name>
        <dbReference type="ChEBI" id="CHEBI:18420"/>
        <label>2</label>
    </ligand>
</feature>
<evidence type="ECO:0000256" key="7">
    <source>
        <dbReference type="ARBA" id="ARBA00030248"/>
    </source>
</evidence>
<dbReference type="PROSITE" id="PS50522">
    <property type="entry name" value="RDRP_PHAGE"/>
    <property type="match status" value="1"/>
</dbReference>
<evidence type="ECO:0000259" key="10">
    <source>
        <dbReference type="PROSITE" id="PS50522"/>
    </source>
</evidence>
<sequence length="621" mass="71778">MVDKNSLDTYVSLTVQLYHDIAQCYPDTHETARDMQTLHYRVQKEGVSFLTKTLPKLGKALDSALHSDSPLLVRGFRLKPGTAIPRFLGWLLERIFSEDGYVRGDPDITALKHLRQFLYFTYKLKLPYDSETESSVIESFVSTQTELEALCFDSSLRPVINAARTFVTRLFDGYDVRDIIPRHGPGAVATGEEVGEKSNFSRLYKHTERTYPFTEYFVLGINQVADQFDWLQSLEVLEHGTAKVVLVPKDSRGPRLISKEPLELQWIQQGIQKSLYSWIENHPLTRGFVNFTDQSINRRLALRSSRDQKFVTLDMKDASDRVTLRLVEELFSGTGLLEALLASRSSFTQLPDGREVRLSTFAPMGSAVCFPIEALCFYALAVAVLYIHGRGDIRNKPLVYVYGDDIITRREDFALLLQYFPKFGLRFNSDKCCVSGFFRESCGCDAYKGIDVTPIRLRNTWSHQRNRDALQLVSYVELSNSLWEKGYWMTADLIMRMVEDRYGPLPYLREKRSYIDLAGRIKCDSPSLIGWYRDHVHQSVNSRLRGRRFNRHLHRIEYNNWIVRPVYNKYKVDGWRECLRSMNQKVQRENVELFYGEGKGAKLGVYALPHRVCLRRGWAPV</sequence>
<organism evidence="11">
    <name type="scientific">Leviviridae sp</name>
    <dbReference type="NCBI Taxonomy" id="2027243"/>
    <lineage>
        <taxon>Viruses</taxon>
        <taxon>Riboviria</taxon>
        <taxon>Orthornavirae</taxon>
        <taxon>Lenarviricota</taxon>
        <taxon>Leviviricetes</taxon>
        <taxon>Norzivirales</taxon>
        <taxon>Fiersviridae</taxon>
    </lineage>
</organism>
<reference evidence="11" key="1">
    <citation type="submission" date="2019-05" db="EMBL/GenBank/DDBJ databases">
        <title>Metatranscriptomic reconstruction reveals RNA viruses with the potential to shape carbon cycling in soil.</title>
        <authorList>
            <person name="Starr E.P."/>
            <person name="Nuccio E."/>
            <person name="Pett-Ridge J."/>
            <person name="Banfield J.F."/>
            <person name="Firestone M.K."/>
        </authorList>
    </citation>
    <scope>NUCLEOTIDE SEQUENCE</scope>
    <source>
        <strain evidence="11">H1_Rhizo_25_scaffold_519</strain>
    </source>
</reference>
<evidence type="ECO:0000256" key="8">
    <source>
        <dbReference type="ARBA" id="ARBA00048744"/>
    </source>
</evidence>
<dbReference type="GO" id="GO:0000166">
    <property type="term" value="F:nucleotide binding"/>
    <property type="evidence" value="ECO:0007669"/>
    <property type="project" value="UniProtKB-KW"/>
</dbReference>
<protein>
    <recommendedName>
        <fullName evidence="1">RNA-directed RNA polymerase</fullName>
        <ecNumber evidence="1">2.7.7.48</ecNumber>
    </recommendedName>
    <alternativeName>
        <fullName evidence="7">RNA replicase beta chain</fullName>
    </alternativeName>
</protein>
<evidence type="ECO:0000256" key="1">
    <source>
        <dbReference type="ARBA" id="ARBA00012494"/>
    </source>
</evidence>
<comment type="catalytic activity">
    <reaction evidence="8">
        <text>RNA(n) + a ribonucleoside 5'-triphosphate = RNA(n+1) + diphosphate</text>
        <dbReference type="Rhea" id="RHEA:21248"/>
        <dbReference type="Rhea" id="RHEA-COMP:14527"/>
        <dbReference type="Rhea" id="RHEA-COMP:17342"/>
        <dbReference type="ChEBI" id="CHEBI:33019"/>
        <dbReference type="ChEBI" id="CHEBI:61557"/>
        <dbReference type="ChEBI" id="CHEBI:140395"/>
        <dbReference type="EC" id="2.7.7.48"/>
    </reaction>
</comment>
<dbReference type="InterPro" id="IPR043502">
    <property type="entry name" value="DNA/RNA_pol_sf"/>
</dbReference>
<keyword evidence="4" id="KW-0548">Nucleotidyltransferase</keyword>
<evidence type="ECO:0000256" key="3">
    <source>
        <dbReference type="ARBA" id="ARBA00022679"/>
    </source>
</evidence>
<dbReference type="SUPFAM" id="SSF56672">
    <property type="entry name" value="DNA/RNA polymerases"/>
    <property type="match status" value="1"/>
</dbReference>
<evidence type="ECO:0000256" key="9">
    <source>
        <dbReference type="PIRSR" id="PIRSR605093-1"/>
    </source>
</evidence>
<proteinExistence type="predicted"/>
<comment type="cofactor">
    <cofactor evidence="9">
        <name>Mg(2+)</name>
        <dbReference type="ChEBI" id="CHEBI:18420"/>
    </cofactor>
    <text evidence="9">Binds 2 Mg(2+) per subunit.</text>
</comment>
<evidence type="ECO:0000256" key="6">
    <source>
        <dbReference type="ARBA" id="ARBA00022953"/>
    </source>
</evidence>
<keyword evidence="6" id="KW-0693">Viral RNA replication</keyword>
<dbReference type="Pfam" id="PF03431">
    <property type="entry name" value="RNA_replicase_B"/>
    <property type="match status" value="1"/>
</dbReference>
<keyword evidence="9" id="KW-0460">Magnesium</keyword>
<feature type="binding site" evidence="9">
    <location>
        <position position="404"/>
    </location>
    <ligand>
        <name>Mg(2+)</name>
        <dbReference type="ChEBI" id="CHEBI:18420"/>
        <label>2</label>
    </ligand>
</feature>
<evidence type="ECO:0000256" key="2">
    <source>
        <dbReference type="ARBA" id="ARBA00022484"/>
    </source>
</evidence>
<dbReference type="EMBL" id="MN032939">
    <property type="protein sequence ID" value="QDH86805.1"/>
    <property type="molecule type" value="Genomic_RNA"/>
</dbReference>
<dbReference type="EC" id="2.7.7.48" evidence="1"/>
<evidence type="ECO:0000256" key="4">
    <source>
        <dbReference type="ARBA" id="ARBA00022695"/>
    </source>
</evidence>
<dbReference type="GO" id="GO:0003968">
    <property type="term" value="F:RNA-directed RNA polymerase activity"/>
    <property type="evidence" value="ECO:0007669"/>
    <property type="project" value="UniProtKB-KW"/>
</dbReference>
<keyword evidence="9" id="KW-0479">Metal-binding</keyword>
<dbReference type="InterPro" id="IPR007096">
    <property type="entry name" value="RNA-dir_Rpol_cat_phage"/>
</dbReference>
<keyword evidence="5" id="KW-0547">Nucleotide-binding</keyword>
<dbReference type="GO" id="GO:0039694">
    <property type="term" value="P:viral RNA genome replication"/>
    <property type="evidence" value="ECO:0007669"/>
    <property type="project" value="InterPro"/>
</dbReference>
<dbReference type="InterPro" id="IPR005093">
    <property type="entry name" value="RNArep_beta"/>
</dbReference>
<feature type="binding site" evidence="9">
    <location>
        <position position="314"/>
    </location>
    <ligand>
        <name>Mg(2+)</name>
        <dbReference type="ChEBI" id="CHEBI:18420"/>
        <label>2</label>
    </ligand>
</feature>
<keyword evidence="3" id="KW-0808">Transferase</keyword>
<name>A0A514CZP2_9VIRU</name>
<evidence type="ECO:0000313" key="11">
    <source>
        <dbReference type="EMBL" id="QDH86805.1"/>
    </source>
</evidence>